<dbReference type="Pfam" id="PF13537">
    <property type="entry name" value="GATase_7"/>
    <property type="match status" value="1"/>
</dbReference>
<dbReference type="PIRSF" id="PIRSF001589">
    <property type="entry name" value="Asn_synthetase_glu-h"/>
    <property type="match status" value="1"/>
</dbReference>
<keyword evidence="10" id="KW-1185">Reference proteome</keyword>
<evidence type="ECO:0000256" key="2">
    <source>
        <dbReference type="ARBA" id="ARBA00005752"/>
    </source>
</evidence>
<accession>A0ABP7N0Q9</accession>
<gene>
    <name evidence="9" type="primary">asnB</name>
    <name evidence="9" type="ORF">GCM10022277_33440</name>
</gene>
<protein>
    <recommendedName>
        <fullName evidence="3">asparagine synthase (glutamine-hydrolyzing)</fullName>
        <ecNumber evidence="3">6.3.5.4</ecNumber>
    </recommendedName>
</protein>
<dbReference type="NCBIfam" id="TIGR01536">
    <property type="entry name" value="asn_synth_AEB"/>
    <property type="match status" value="1"/>
</dbReference>
<comment type="caution">
    <text evidence="9">The sequence shown here is derived from an EMBL/GenBank/DDBJ whole genome shotgun (WGS) entry which is preliminary data.</text>
</comment>
<dbReference type="InterPro" id="IPR017932">
    <property type="entry name" value="GATase_2_dom"/>
</dbReference>
<dbReference type="Pfam" id="PF00733">
    <property type="entry name" value="Asn_synthase"/>
    <property type="match status" value="1"/>
</dbReference>
<dbReference type="Gene3D" id="3.40.50.620">
    <property type="entry name" value="HUPs"/>
    <property type="match status" value="1"/>
</dbReference>
<comment type="similarity">
    <text evidence="2">Belongs to the asparagine synthetase family.</text>
</comment>
<keyword evidence="4" id="KW-0547">Nucleotide-binding</keyword>
<evidence type="ECO:0000256" key="5">
    <source>
        <dbReference type="ARBA" id="ARBA00022840"/>
    </source>
</evidence>
<comment type="pathway">
    <text evidence="1">Amino-acid biosynthesis; L-asparagine biosynthesis; L-asparagine from L-aspartate (L-Gln route): step 1/1.</text>
</comment>
<evidence type="ECO:0000256" key="3">
    <source>
        <dbReference type="ARBA" id="ARBA00012737"/>
    </source>
</evidence>
<evidence type="ECO:0000256" key="4">
    <source>
        <dbReference type="ARBA" id="ARBA00022741"/>
    </source>
</evidence>
<dbReference type="EMBL" id="BAABBN010000012">
    <property type="protein sequence ID" value="GAA3934169.1"/>
    <property type="molecule type" value="Genomic_DNA"/>
</dbReference>
<feature type="domain" description="Glutamine amidotransferase type-2" evidence="8">
    <location>
        <begin position="2"/>
        <end position="208"/>
    </location>
</feature>
<dbReference type="InterPro" id="IPR001962">
    <property type="entry name" value="Asn_synthase"/>
</dbReference>
<dbReference type="InterPro" id="IPR014729">
    <property type="entry name" value="Rossmann-like_a/b/a_fold"/>
</dbReference>
<organism evidence="9 10">
    <name type="scientific">Litoribacillus peritrichatus</name>
    <dbReference type="NCBI Taxonomy" id="718191"/>
    <lineage>
        <taxon>Bacteria</taxon>
        <taxon>Pseudomonadati</taxon>
        <taxon>Pseudomonadota</taxon>
        <taxon>Gammaproteobacteria</taxon>
        <taxon>Oceanospirillales</taxon>
        <taxon>Oceanospirillaceae</taxon>
        <taxon>Litoribacillus</taxon>
    </lineage>
</organism>
<dbReference type="InterPro" id="IPR029055">
    <property type="entry name" value="Ntn_hydrolases_N"/>
</dbReference>
<name>A0ABP7N0Q9_9GAMM</name>
<dbReference type="PANTHER" id="PTHR43284:SF1">
    <property type="entry name" value="ASPARAGINE SYNTHETASE"/>
    <property type="match status" value="1"/>
</dbReference>
<dbReference type="PANTHER" id="PTHR43284">
    <property type="entry name" value="ASPARAGINE SYNTHETASE (GLUTAMINE-HYDROLYZING)"/>
    <property type="match status" value="1"/>
</dbReference>
<sequence>MCGLLFYYSRYDSVDVARFKDALGYLNHRGPDERGLWMSAGLKVALGHCRLSINGGQSGRQPMVTADNQWVSVINGELYNDRSSLLKEGAQFQTKSDSEYLVQSLMHCGERAFQLLDGEFAFAVWHSASETAYLGRDRHGIKPLYFARINGKIIAASEVKALLACGVPSRWNLEYLQSVESFVADTTQTLVKGVFSVPPGVVLKVVNDEVKQITYVDTSPLIPASYRLSDLSFDDAADQFESLFIRAIKKRLLTGGVNACYLSSGIDSSMIAAVTKQYSQKLKTYSIGFEDPMFDESSQASEFASCLDIEHEIVSVSEKTLADCFEASVYHCEMPVPNFNVSAKFFLSKVLSARGHKVALTGEGADESLLGYGFFMQDITSPYLGEAEDGHGFGRLSYLHKRLGYVPAQMAHALPQAEALYNLRNRKYSLINEYSAINREKDSPLICTSQELHYKTVFQTYNLSALADRTEMANAIEGRPSFLDNELVDFIHSLPLEYKFHLRKNKRILRHVAKKYMPESYTYVKKKPFITAPVSFKKTGPLADLFESYILGGNDLPSLYSSSKVRKLFLQLKGQNESVRSRFDPVFVHLVSLMILQKKFNLSL</sequence>
<keyword evidence="6" id="KW-0315">Glutamine amidotransferase</keyword>
<dbReference type="RefSeq" id="WP_344799734.1">
    <property type="nucleotide sequence ID" value="NZ_BAABBN010000012.1"/>
</dbReference>
<proteinExistence type="inferred from homology"/>
<dbReference type="SUPFAM" id="SSF56235">
    <property type="entry name" value="N-terminal nucleophile aminohydrolases (Ntn hydrolases)"/>
    <property type="match status" value="1"/>
</dbReference>
<evidence type="ECO:0000313" key="10">
    <source>
        <dbReference type="Proteomes" id="UP001501565"/>
    </source>
</evidence>
<dbReference type="CDD" id="cd00712">
    <property type="entry name" value="AsnB"/>
    <property type="match status" value="1"/>
</dbReference>
<dbReference type="CDD" id="cd01991">
    <property type="entry name" value="Asn_synthase_B_C"/>
    <property type="match status" value="1"/>
</dbReference>
<dbReference type="InterPro" id="IPR051786">
    <property type="entry name" value="ASN_synthetase/amidase"/>
</dbReference>
<evidence type="ECO:0000313" key="9">
    <source>
        <dbReference type="EMBL" id="GAA3934169.1"/>
    </source>
</evidence>
<evidence type="ECO:0000256" key="7">
    <source>
        <dbReference type="ARBA" id="ARBA00048741"/>
    </source>
</evidence>
<evidence type="ECO:0000256" key="1">
    <source>
        <dbReference type="ARBA" id="ARBA00005187"/>
    </source>
</evidence>
<dbReference type="EC" id="6.3.5.4" evidence="3"/>
<evidence type="ECO:0000259" key="8">
    <source>
        <dbReference type="PROSITE" id="PS51278"/>
    </source>
</evidence>
<reference evidence="10" key="1">
    <citation type="journal article" date="2019" name="Int. J. Syst. Evol. Microbiol.">
        <title>The Global Catalogue of Microorganisms (GCM) 10K type strain sequencing project: providing services to taxonomists for standard genome sequencing and annotation.</title>
        <authorList>
            <consortium name="The Broad Institute Genomics Platform"/>
            <consortium name="The Broad Institute Genome Sequencing Center for Infectious Disease"/>
            <person name="Wu L."/>
            <person name="Ma J."/>
        </authorList>
    </citation>
    <scope>NUCLEOTIDE SEQUENCE [LARGE SCALE GENOMIC DNA]</scope>
    <source>
        <strain evidence="10">JCM 17551</strain>
    </source>
</reference>
<keyword evidence="5" id="KW-0067">ATP-binding</keyword>
<dbReference type="PROSITE" id="PS51278">
    <property type="entry name" value="GATASE_TYPE_2"/>
    <property type="match status" value="1"/>
</dbReference>
<evidence type="ECO:0000256" key="6">
    <source>
        <dbReference type="ARBA" id="ARBA00022962"/>
    </source>
</evidence>
<dbReference type="InterPro" id="IPR006426">
    <property type="entry name" value="Asn_synth_AEB"/>
</dbReference>
<dbReference type="Proteomes" id="UP001501565">
    <property type="component" value="Unassembled WGS sequence"/>
</dbReference>
<comment type="catalytic activity">
    <reaction evidence="7">
        <text>L-aspartate + L-glutamine + ATP + H2O = L-asparagine + L-glutamate + AMP + diphosphate + H(+)</text>
        <dbReference type="Rhea" id="RHEA:12228"/>
        <dbReference type="ChEBI" id="CHEBI:15377"/>
        <dbReference type="ChEBI" id="CHEBI:15378"/>
        <dbReference type="ChEBI" id="CHEBI:29985"/>
        <dbReference type="ChEBI" id="CHEBI:29991"/>
        <dbReference type="ChEBI" id="CHEBI:30616"/>
        <dbReference type="ChEBI" id="CHEBI:33019"/>
        <dbReference type="ChEBI" id="CHEBI:58048"/>
        <dbReference type="ChEBI" id="CHEBI:58359"/>
        <dbReference type="ChEBI" id="CHEBI:456215"/>
        <dbReference type="EC" id="6.3.5.4"/>
    </reaction>
</comment>
<dbReference type="SUPFAM" id="SSF52402">
    <property type="entry name" value="Adenine nucleotide alpha hydrolases-like"/>
    <property type="match status" value="1"/>
</dbReference>
<dbReference type="Gene3D" id="3.60.20.10">
    <property type="entry name" value="Glutamine Phosphoribosylpyrophosphate, subunit 1, domain 1"/>
    <property type="match status" value="1"/>
</dbReference>
<dbReference type="InterPro" id="IPR033738">
    <property type="entry name" value="AsnB_N"/>
</dbReference>